<dbReference type="AlphaFoldDB" id="A0A8I1WCG6"/>
<sequence>MKINKIVKSILVDGAGTFLAIYMIGIATPVIFQKNELLGLFSLFVTVAGARVCMQKIYSISEWSIKALSKDTESRS</sequence>
<protein>
    <submittedName>
        <fullName evidence="2">Uncharacterized protein</fullName>
    </submittedName>
</protein>
<proteinExistence type="predicted"/>
<dbReference type="EMBL" id="JAFNAA010000035">
    <property type="protein sequence ID" value="MBO1109819.1"/>
    <property type="molecule type" value="Genomic_DNA"/>
</dbReference>
<keyword evidence="1" id="KW-1133">Transmembrane helix</keyword>
<evidence type="ECO:0000313" key="3">
    <source>
        <dbReference type="Proteomes" id="UP000664658"/>
    </source>
</evidence>
<reference evidence="2" key="1">
    <citation type="submission" date="2021-03" db="EMBL/GenBank/DDBJ databases">
        <title>Plesiomonas shigelloides zfcc0051, isolated from zebrafish feces.</title>
        <authorList>
            <person name="Vanderhoek Z."/>
            <person name="Gaulke C."/>
        </authorList>
    </citation>
    <scope>NUCLEOTIDE SEQUENCE</scope>
    <source>
        <strain evidence="2">Zfcc0051</strain>
    </source>
</reference>
<gene>
    <name evidence="2" type="ORF">J2R62_16705</name>
</gene>
<keyword evidence="1" id="KW-0472">Membrane</keyword>
<dbReference type="RefSeq" id="WP_207542766.1">
    <property type="nucleotide sequence ID" value="NZ_JAFNAA010000035.1"/>
</dbReference>
<evidence type="ECO:0000313" key="2">
    <source>
        <dbReference type="EMBL" id="MBO1109819.1"/>
    </source>
</evidence>
<organism evidence="2 3">
    <name type="scientific">Plesiomonas shigelloides</name>
    <name type="common">Aeromonas shigelloides</name>
    <dbReference type="NCBI Taxonomy" id="703"/>
    <lineage>
        <taxon>Bacteria</taxon>
        <taxon>Pseudomonadati</taxon>
        <taxon>Pseudomonadota</taxon>
        <taxon>Gammaproteobacteria</taxon>
        <taxon>Enterobacterales</taxon>
        <taxon>Enterobacteriaceae</taxon>
        <taxon>Plesiomonas</taxon>
    </lineage>
</organism>
<accession>A0A8I1WCG6</accession>
<keyword evidence="1" id="KW-0812">Transmembrane</keyword>
<name>A0A8I1WCG6_PLESH</name>
<feature type="transmembrane region" description="Helical" evidence="1">
    <location>
        <begin position="12"/>
        <end position="31"/>
    </location>
</feature>
<dbReference type="Proteomes" id="UP000664658">
    <property type="component" value="Unassembled WGS sequence"/>
</dbReference>
<evidence type="ECO:0000256" key="1">
    <source>
        <dbReference type="SAM" id="Phobius"/>
    </source>
</evidence>
<comment type="caution">
    <text evidence="2">The sequence shown here is derived from an EMBL/GenBank/DDBJ whole genome shotgun (WGS) entry which is preliminary data.</text>
</comment>